<keyword evidence="3" id="KW-0597">Phosphoprotein</keyword>
<accession>A0A284VRX6</accession>
<dbReference type="InterPro" id="IPR013656">
    <property type="entry name" value="PAS_4"/>
</dbReference>
<feature type="domain" description="PAS" evidence="8">
    <location>
        <begin position="278"/>
        <end position="333"/>
    </location>
</feature>
<feature type="domain" description="PAS" evidence="8">
    <location>
        <begin position="28"/>
        <end position="98"/>
    </location>
</feature>
<dbReference type="AlphaFoldDB" id="A0A284VRX6"/>
<dbReference type="InterPro" id="IPR000014">
    <property type="entry name" value="PAS"/>
</dbReference>
<dbReference type="GO" id="GO:0004673">
    <property type="term" value="F:protein histidine kinase activity"/>
    <property type="evidence" value="ECO:0007669"/>
    <property type="project" value="UniProtKB-EC"/>
</dbReference>
<dbReference type="SMART" id="SM00091">
    <property type="entry name" value="PAS"/>
    <property type="match status" value="5"/>
</dbReference>
<dbReference type="PANTHER" id="PTHR43304">
    <property type="entry name" value="PHYTOCHROME-LIKE PROTEIN CPH1"/>
    <property type="match status" value="1"/>
</dbReference>
<evidence type="ECO:0000256" key="7">
    <source>
        <dbReference type="SAM" id="MobiDB-lite"/>
    </source>
</evidence>
<evidence type="ECO:0000256" key="2">
    <source>
        <dbReference type="ARBA" id="ARBA00012438"/>
    </source>
</evidence>
<keyword evidence="5" id="KW-0418">Kinase</keyword>
<evidence type="ECO:0000256" key="1">
    <source>
        <dbReference type="ARBA" id="ARBA00000085"/>
    </source>
</evidence>
<evidence type="ECO:0000259" key="8">
    <source>
        <dbReference type="PROSITE" id="PS50112"/>
    </source>
</evidence>
<evidence type="ECO:0000259" key="10">
    <source>
        <dbReference type="PROSITE" id="PS50801"/>
    </source>
</evidence>
<dbReference type="Pfam" id="PF01740">
    <property type="entry name" value="STAS"/>
    <property type="match status" value="1"/>
</dbReference>
<dbReference type="InterPro" id="IPR001610">
    <property type="entry name" value="PAC"/>
</dbReference>
<sequence length="805" mass="89862">MRSDAKKELNTAKKDEDRDISEKREEEMRSRLASIVEYSDDAIIGKTLDGIIVSWNRGAEKIYGYSAGEVIGKHISILVPPHIVDEVPKIMDRIKKGEMVKHYESARVRKDGRQIDVSITISPIKDAGGRIVGFSTIARDITERKQMEEKLRTASMYARSLIEASLDPLVTIGPDGKITDVNEATELVTGVSREHLIGSDFSEYFTEPEKAREGYQQVFSKGFVRDYPLAIRHTSGKVTEVLYNATVYKNEAGEVQGVFAAARDITERKRAEEQLRTTSLYARSLIEASLDPLVTISPDGKITDVNKATELVTGVPREQLIGSDFSEYFTEPEKAREGYQEVFTKGFVRDYPLAIRHTSGKVTEVLYNASIYKNEAGEVQGVFAVARDITELKRAEEQLRVTSLYARSLIEASIDPLATISPEGKIMDVNKATELVTGVPREQLIGSDFSEYFTEPEKAREGYREVFTKGFVKDYPLAIRHTSGKVTEVLYNASVYKNEAGEVQGVFAAARDITERKRAEEQLRATSLYARSLIEASLDPLVTISPDGKITDVNKATELVTGVPREQLIGSDFSEYFTEPEKAREGYREVFTKRFVKDYPLAIRHTSGEVTYVLYNATVYKNEAGEVQGVFAAARDITELKRAEEQLRRAHQELEVRVQERTAELTKAMELLKEQQKAFMEVSVPVVKVWNRILLVPLIGVFDSERAQLVMETLLTEIEHTQAKVAILDVSGIPIVDSLVAKHLIRTVSAAKLMGAECIVTGIRSRISQTIVQLGIDLSGITTKTALAEGLKVAFDLTDQDIVSK</sequence>
<dbReference type="EMBL" id="FZMP01000203">
    <property type="protein sequence ID" value="SNQ62041.1"/>
    <property type="molecule type" value="Genomic_DNA"/>
</dbReference>
<feature type="domain" description="PAC" evidence="9">
    <location>
        <begin position="225"/>
        <end position="277"/>
    </location>
</feature>
<feature type="coiled-coil region" evidence="6">
    <location>
        <begin position="633"/>
        <end position="664"/>
    </location>
</feature>
<dbReference type="SUPFAM" id="SSF55785">
    <property type="entry name" value="PYP-like sensor domain (PAS domain)"/>
    <property type="match status" value="5"/>
</dbReference>
<dbReference type="PROSITE" id="PS50801">
    <property type="entry name" value="STAS"/>
    <property type="match status" value="1"/>
</dbReference>
<dbReference type="CDD" id="cd00130">
    <property type="entry name" value="PAS"/>
    <property type="match status" value="5"/>
</dbReference>
<dbReference type="InterPro" id="IPR002645">
    <property type="entry name" value="STAS_dom"/>
</dbReference>
<dbReference type="PROSITE" id="PS50113">
    <property type="entry name" value="PAC"/>
    <property type="match status" value="5"/>
</dbReference>
<dbReference type="EC" id="2.7.13.3" evidence="2"/>
<dbReference type="PANTHER" id="PTHR43304:SF1">
    <property type="entry name" value="PAC DOMAIN-CONTAINING PROTEIN"/>
    <property type="match status" value="1"/>
</dbReference>
<dbReference type="InterPro" id="IPR052162">
    <property type="entry name" value="Sensor_kinase/Photoreceptor"/>
</dbReference>
<feature type="domain" description="PAC" evidence="9">
    <location>
        <begin position="597"/>
        <end position="649"/>
    </location>
</feature>
<reference evidence="12" key="1">
    <citation type="submission" date="2017-06" db="EMBL/GenBank/DDBJ databases">
        <authorList>
            <person name="Cremers G."/>
        </authorList>
    </citation>
    <scope>NUCLEOTIDE SEQUENCE [LARGE SCALE GENOMIC DNA]</scope>
</reference>
<feature type="domain" description="PAC" evidence="9">
    <location>
        <begin position="101"/>
        <end position="153"/>
    </location>
</feature>
<dbReference type="Gene3D" id="3.30.750.24">
    <property type="entry name" value="STAS domain"/>
    <property type="match status" value="1"/>
</dbReference>
<dbReference type="SUPFAM" id="SSF52091">
    <property type="entry name" value="SpoIIaa-like"/>
    <property type="match status" value="1"/>
</dbReference>
<organism evidence="11 12">
    <name type="scientific">Candidatus Methanoperedens nitratireducens</name>
    <dbReference type="NCBI Taxonomy" id="1392998"/>
    <lineage>
        <taxon>Archaea</taxon>
        <taxon>Methanobacteriati</taxon>
        <taxon>Methanobacteriota</taxon>
        <taxon>Stenosarchaea group</taxon>
        <taxon>Methanomicrobia</taxon>
        <taxon>Methanosarcinales</taxon>
        <taxon>ANME-2 cluster</taxon>
        <taxon>Candidatus Methanoperedentaceae</taxon>
        <taxon>Candidatus Methanoperedens</taxon>
    </lineage>
</organism>
<keyword evidence="4" id="KW-0808">Transferase</keyword>
<dbReference type="PROSITE" id="PS50112">
    <property type="entry name" value="PAS"/>
    <property type="match status" value="5"/>
</dbReference>
<dbReference type="InterPro" id="IPR035965">
    <property type="entry name" value="PAS-like_dom_sf"/>
</dbReference>
<evidence type="ECO:0000313" key="11">
    <source>
        <dbReference type="EMBL" id="SNQ62041.1"/>
    </source>
</evidence>
<keyword evidence="6" id="KW-0175">Coiled coil</keyword>
<dbReference type="CDD" id="cd07041">
    <property type="entry name" value="STAS_RsbR_RsbS_like"/>
    <property type="match status" value="1"/>
</dbReference>
<feature type="region of interest" description="Disordered" evidence="7">
    <location>
        <begin position="1"/>
        <end position="25"/>
    </location>
</feature>
<protein>
    <recommendedName>
        <fullName evidence="2">histidine kinase</fullName>
        <ecNumber evidence="2">2.7.13.3</ecNumber>
    </recommendedName>
</protein>
<dbReference type="RefSeq" id="WP_257000076.1">
    <property type="nucleotide sequence ID" value="NZ_FZMP01000203.1"/>
</dbReference>
<dbReference type="SMART" id="SM00086">
    <property type="entry name" value="PAC"/>
    <property type="match status" value="5"/>
</dbReference>
<dbReference type="NCBIfam" id="TIGR00229">
    <property type="entry name" value="sensory_box"/>
    <property type="match status" value="5"/>
</dbReference>
<feature type="domain" description="PAS" evidence="8">
    <location>
        <begin position="402"/>
        <end position="457"/>
    </location>
</feature>
<dbReference type="Gene3D" id="3.30.450.20">
    <property type="entry name" value="PAS domain"/>
    <property type="match status" value="2"/>
</dbReference>
<feature type="domain" description="PAS" evidence="8">
    <location>
        <begin position="154"/>
        <end position="209"/>
    </location>
</feature>
<dbReference type="Proteomes" id="UP000218615">
    <property type="component" value="Unassembled WGS sequence"/>
</dbReference>
<dbReference type="InterPro" id="IPR000700">
    <property type="entry name" value="PAS-assoc_C"/>
</dbReference>
<gene>
    <name evidence="11" type="ORF">MNV_560087</name>
</gene>
<dbReference type="InterPro" id="IPR036513">
    <property type="entry name" value="STAS_dom_sf"/>
</dbReference>
<name>A0A284VRX6_9EURY</name>
<evidence type="ECO:0000259" key="9">
    <source>
        <dbReference type="PROSITE" id="PS50113"/>
    </source>
</evidence>
<feature type="domain" description="PAC" evidence="9">
    <location>
        <begin position="349"/>
        <end position="401"/>
    </location>
</feature>
<proteinExistence type="predicted"/>
<dbReference type="Pfam" id="PF13426">
    <property type="entry name" value="PAS_9"/>
    <property type="match status" value="1"/>
</dbReference>
<dbReference type="Pfam" id="PF08448">
    <property type="entry name" value="PAS_4"/>
    <property type="match status" value="4"/>
</dbReference>
<keyword evidence="12" id="KW-1185">Reference proteome</keyword>
<comment type="catalytic activity">
    <reaction evidence="1">
        <text>ATP + protein L-histidine = ADP + protein N-phospho-L-histidine.</text>
        <dbReference type="EC" id="2.7.13.3"/>
    </reaction>
</comment>
<evidence type="ECO:0000256" key="6">
    <source>
        <dbReference type="SAM" id="Coils"/>
    </source>
</evidence>
<feature type="domain" description="PAC" evidence="9">
    <location>
        <begin position="473"/>
        <end position="525"/>
    </location>
</feature>
<feature type="domain" description="STAS" evidence="10">
    <location>
        <begin position="683"/>
        <end position="794"/>
    </location>
</feature>
<dbReference type="Gene3D" id="1.20.120.1640">
    <property type="match status" value="3"/>
</dbReference>
<evidence type="ECO:0000256" key="5">
    <source>
        <dbReference type="ARBA" id="ARBA00022777"/>
    </source>
</evidence>
<evidence type="ECO:0000256" key="4">
    <source>
        <dbReference type="ARBA" id="ARBA00022679"/>
    </source>
</evidence>
<evidence type="ECO:0000256" key="3">
    <source>
        <dbReference type="ARBA" id="ARBA00022553"/>
    </source>
</evidence>
<evidence type="ECO:0000313" key="12">
    <source>
        <dbReference type="Proteomes" id="UP000218615"/>
    </source>
</evidence>
<feature type="domain" description="PAS" evidence="8">
    <location>
        <begin position="526"/>
        <end position="581"/>
    </location>
</feature>